<proteinExistence type="predicted"/>
<dbReference type="EMBL" id="VCAU01000156">
    <property type="protein sequence ID" value="KAF9883627.1"/>
    <property type="molecule type" value="Genomic_DNA"/>
</dbReference>
<organism evidence="1 2">
    <name type="scientific">Aspergillus nanangensis</name>
    <dbReference type="NCBI Taxonomy" id="2582783"/>
    <lineage>
        <taxon>Eukaryota</taxon>
        <taxon>Fungi</taxon>
        <taxon>Dikarya</taxon>
        <taxon>Ascomycota</taxon>
        <taxon>Pezizomycotina</taxon>
        <taxon>Eurotiomycetes</taxon>
        <taxon>Eurotiomycetidae</taxon>
        <taxon>Eurotiales</taxon>
        <taxon>Aspergillaceae</taxon>
        <taxon>Aspergillus</taxon>
        <taxon>Aspergillus subgen. Circumdati</taxon>
    </lineage>
</organism>
<accession>A0AAD4CC94</accession>
<reference evidence="1" key="1">
    <citation type="journal article" date="2019" name="Beilstein J. Org. Chem.">
        <title>Nanangenines: drimane sesquiterpenoids as the dominant metabolite cohort of a novel Australian fungus, Aspergillus nanangensis.</title>
        <authorList>
            <person name="Lacey H.J."/>
            <person name="Gilchrist C.L.M."/>
            <person name="Crombie A."/>
            <person name="Kalaitzis J.A."/>
            <person name="Vuong D."/>
            <person name="Rutledge P.J."/>
            <person name="Turner P."/>
            <person name="Pitt J.I."/>
            <person name="Lacey E."/>
            <person name="Chooi Y.H."/>
            <person name="Piggott A.M."/>
        </authorList>
    </citation>
    <scope>NUCLEOTIDE SEQUENCE</scope>
    <source>
        <strain evidence="1">MST-FP2251</strain>
    </source>
</reference>
<dbReference type="AlphaFoldDB" id="A0AAD4CC94"/>
<name>A0AAD4CC94_ASPNN</name>
<reference evidence="1" key="2">
    <citation type="submission" date="2020-02" db="EMBL/GenBank/DDBJ databases">
        <authorList>
            <person name="Gilchrist C.L.M."/>
            <person name="Chooi Y.-H."/>
        </authorList>
    </citation>
    <scope>NUCLEOTIDE SEQUENCE</scope>
    <source>
        <strain evidence="1">MST-FP2251</strain>
    </source>
</reference>
<dbReference type="Proteomes" id="UP001194746">
    <property type="component" value="Unassembled WGS sequence"/>
</dbReference>
<gene>
    <name evidence="1" type="ORF">FE257_003134</name>
</gene>
<keyword evidence="2" id="KW-1185">Reference proteome</keyword>
<sequence>METKPSEQSASSAMNPPAPNDTFNKAWLSLPLAIRADIFKMCGLVRSKDVLLNQTAVPPICQGQWVESAQLIIRNGALDQCDQLSCCDCNPICNQLFFVCKTLSRDAREFFYSNNAFRLSLDANRTFPILDSVGKELDPADAKTSWARIGCLSPIALMSLRELHFEIGCMNFPLMYSGMDRNSCQGSTMNEAVNMRWNKPLVDEWALLCVRLGYWVASRALDLSLSMDTVSLDVFNAMVGATKKLPVLRHFSVCLGKPFHHDLQTGVHDAVVGFIPSQQSQVNEGDDDIPMTGLSLEYPVEYSMAEDTQRPPLPYDIQDQIFRQSDLVAPGPLNWNCGWEMFDPGRDDGRDFEESCYRASSHVAYSTKFYRWRFPSELFEVHADIARRHFYGCNIFRIEIDWNAEDEREYHETAFLNIFLRAFPHDSLWYLTHIHWHLIDGQDINLLERQEELFAFTQAISMIRVHGRPWKLTISVAIEAYDYDDELLYDEHFLSQKFESYGEFVMRLLPLTTAGMRDQNPFHGENGAGDDRPPRKVKGLANFFVYLDPCFHLSMDDDPEALLERKLMGKNYDSSKRKLPMEMLCHGERIPKPQFEGFSDSE</sequence>
<evidence type="ECO:0000313" key="1">
    <source>
        <dbReference type="EMBL" id="KAF9883627.1"/>
    </source>
</evidence>
<protein>
    <submittedName>
        <fullName evidence="1">Uncharacterized protein</fullName>
    </submittedName>
</protein>
<evidence type="ECO:0000313" key="2">
    <source>
        <dbReference type="Proteomes" id="UP001194746"/>
    </source>
</evidence>
<comment type="caution">
    <text evidence="1">The sequence shown here is derived from an EMBL/GenBank/DDBJ whole genome shotgun (WGS) entry which is preliminary data.</text>
</comment>